<evidence type="ECO:0000259" key="2">
    <source>
        <dbReference type="Pfam" id="PF04892"/>
    </source>
</evidence>
<dbReference type="PANTHER" id="PTHR28008">
    <property type="entry name" value="DOMAIN PROTEIN, PUTATIVE (AFU_ORTHOLOGUE AFUA_3G10980)-RELATED"/>
    <property type="match status" value="1"/>
</dbReference>
<protein>
    <recommendedName>
        <fullName evidence="2">VanZ-like domain-containing protein</fullName>
    </recommendedName>
</protein>
<dbReference type="PANTHER" id="PTHR28008:SF1">
    <property type="entry name" value="DOMAIN PROTEIN, PUTATIVE (AFU_ORTHOLOGUE AFUA_3G10980)-RELATED"/>
    <property type="match status" value="1"/>
</dbReference>
<gene>
    <name evidence="3" type="ORF">METZ01_LOCUS8800</name>
</gene>
<proteinExistence type="predicted"/>
<dbReference type="AlphaFoldDB" id="A0A381NMV9"/>
<feature type="transmembrane region" description="Helical" evidence="1">
    <location>
        <begin position="37"/>
        <end position="56"/>
    </location>
</feature>
<feature type="transmembrane region" description="Helical" evidence="1">
    <location>
        <begin position="68"/>
        <end position="88"/>
    </location>
</feature>
<keyword evidence="1" id="KW-0472">Membrane</keyword>
<organism evidence="3">
    <name type="scientific">marine metagenome</name>
    <dbReference type="NCBI Taxonomy" id="408172"/>
    <lineage>
        <taxon>unclassified sequences</taxon>
        <taxon>metagenomes</taxon>
        <taxon>ecological metagenomes</taxon>
    </lineage>
</organism>
<accession>A0A381NMV9</accession>
<evidence type="ECO:0000256" key="1">
    <source>
        <dbReference type="SAM" id="Phobius"/>
    </source>
</evidence>
<dbReference type="EMBL" id="UINC01000470">
    <property type="protein sequence ID" value="SUZ55946.1"/>
    <property type="molecule type" value="Genomic_DNA"/>
</dbReference>
<sequence>MPAIYRTAFWLPLAICTYLALMPGSYPEAIQFPDVVLHVFAFTYLTAALVLAHFDIDRNPLTRTFRILWVPATWMFFYAVALEVAQAFTPDRRAEILDLLWDTIGIGVGQVCYWVYLRIRPVQINRNRLNDG</sequence>
<reference evidence="3" key="1">
    <citation type="submission" date="2018-05" db="EMBL/GenBank/DDBJ databases">
        <authorList>
            <person name="Lanie J.A."/>
            <person name="Ng W.-L."/>
            <person name="Kazmierczak K.M."/>
            <person name="Andrzejewski T.M."/>
            <person name="Davidsen T.M."/>
            <person name="Wayne K.J."/>
            <person name="Tettelin H."/>
            <person name="Glass J.I."/>
            <person name="Rusch D."/>
            <person name="Podicherti R."/>
            <person name="Tsui H.-C.T."/>
            <person name="Winkler M.E."/>
        </authorList>
    </citation>
    <scope>NUCLEOTIDE SEQUENCE</scope>
</reference>
<keyword evidence="1" id="KW-1133">Transmembrane helix</keyword>
<evidence type="ECO:0000313" key="3">
    <source>
        <dbReference type="EMBL" id="SUZ55946.1"/>
    </source>
</evidence>
<dbReference type="InterPro" id="IPR006976">
    <property type="entry name" value="VanZ-like"/>
</dbReference>
<dbReference type="NCBIfam" id="NF037970">
    <property type="entry name" value="vanZ_1"/>
    <property type="match status" value="1"/>
</dbReference>
<dbReference type="Pfam" id="PF04892">
    <property type="entry name" value="VanZ"/>
    <property type="match status" value="1"/>
</dbReference>
<keyword evidence="1" id="KW-0812">Transmembrane</keyword>
<feature type="domain" description="VanZ-like" evidence="2">
    <location>
        <begin position="63"/>
        <end position="115"/>
    </location>
</feature>
<name>A0A381NMV9_9ZZZZ</name>
<feature type="transmembrane region" description="Helical" evidence="1">
    <location>
        <begin position="100"/>
        <end position="119"/>
    </location>
</feature>